<dbReference type="EMBL" id="CP010802">
    <property type="protein sequence ID" value="ALC16402.1"/>
    <property type="molecule type" value="Genomic_DNA"/>
</dbReference>
<reference evidence="1 2" key="1">
    <citation type="submission" date="2015-07" db="EMBL/GenBank/DDBJ databases">
        <title>Isolation and Genomic Characterization of a Novel Halophilic Metal-Reducing Deltaproteobacterium from the Deep Subsurface.</title>
        <authorList>
            <person name="Badalamenti J.P."/>
            <person name="Summers Z.M."/>
            <person name="Gralnick J.A."/>
            <person name="Bond D.R."/>
        </authorList>
    </citation>
    <scope>NUCLEOTIDE SEQUENCE [LARGE SCALE GENOMIC DNA]</scope>
    <source>
        <strain evidence="1 2">WTL</strain>
    </source>
</reference>
<name>A0A0M4D0E1_9BACT</name>
<gene>
    <name evidence="1" type="ORF">DSOUD_1624</name>
</gene>
<accession>A0A0M4D0E1</accession>
<keyword evidence="2" id="KW-1185">Reference proteome</keyword>
<evidence type="ECO:0000313" key="1">
    <source>
        <dbReference type="EMBL" id="ALC16402.1"/>
    </source>
</evidence>
<evidence type="ECO:0000313" key="2">
    <source>
        <dbReference type="Proteomes" id="UP000057158"/>
    </source>
</evidence>
<dbReference type="AlphaFoldDB" id="A0A0M4D0E1"/>
<organism evidence="1 2">
    <name type="scientific">Desulfuromonas soudanensis</name>
    <dbReference type="NCBI Taxonomy" id="1603606"/>
    <lineage>
        <taxon>Bacteria</taxon>
        <taxon>Pseudomonadati</taxon>
        <taxon>Thermodesulfobacteriota</taxon>
        <taxon>Desulfuromonadia</taxon>
        <taxon>Desulfuromonadales</taxon>
        <taxon>Desulfuromonadaceae</taxon>
        <taxon>Desulfuromonas</taxon>
    </lineage>
</organism>
<proteinExistence type="predicted"/>
<sequence>MECPVCKSKTRVEIDTHSDGFAKNLQECGNCEALWTTENNRSILIHGAIPHLAVNQ</sequence>
<dbReference type="PATRIC" id="fig|1603606.3.peg.1768"/>
<dbReference type="Proteomes" id="UP000057158">
    <property type="component" value="Chromosome"/>
</dbReference>
<dbReference type="KEGG" id="des:DSOUD_1624"/>
<protein>
    <submittedName>
        <fullName evidence="1">Uncharacterized protein</fullName>
    </submittedName>
</protein>
<dbReference type="OrthoDB" id="5397919at2"/>
<dbReference type="RefSeq" id="WP_157671804.1">
    <property type="nucleotide sequence ID" value="NZ_CP010802.1"/>
</dbReference>